<dbReference type="AlphaFoldDB" id="A0AAV2ERF8"/>
<organism evidence="2 3">
    <name type="scientific">Linum trigynum</name>
    <dbReference type="NCBI Taxonomy" id="586398"/>
    <lineage>
        <taxon>Eukaryota</taxon>
        <taxon>Viridiplantae</taxon>
        <taxon>Streptophyta</taxon>
        <taxon>Embryophyta</taxon>
        <taxon>Tracheophyta</taxon>
        <taxon>Spermatophyta</taxon>
        <taxon>Magnoliopsida</taxon>
        <taxon>eudicotyledons</taxon>
        <taxon>Gunneridae</taxon>
        <taxon>Pentapetalae</taxon>
        <taxon>rosids</taxon>
        <taxon>fabids</taxon>
        <taxon>Malpighiales</taxon>
        <taxon>Linaceae</taxon>
        <taxon>Linum</taxon>
    </lineage>
</organism>
<sequence>MATAPSPALTFKKKKKKPSPALLVVLSLLLHNFPSSLSAVSPTAQPLPADEVQHSPAPVLPIPILDTEGKPVKAGGSYYIIPAAANNTTTHAGGVGTASQSAASTCPLSVIQDRHADSNGSRLSFLPAAAKLGYILRTSTDLNIQFAATRCEEGGVWKVEEYDDDDVERWFVGTGGVEGKVEDWFRIVKYGVGGGSNYKLVHCPGVCKSCKVRCNDVGVFVDENGVRRLALTEDLPFVVRFMRVDN</sequence>
<name>A0AAV2ERF8_9ROSI</name>
<proteinExistence type="predicted"/>
<dbReference type="PANTHER" id="PTHR33107:SF5">
    <property type="entry name" value="KUNITZ TRYPSIN INHIBITOR 5"/>
    <property type="match status" value="1"/>
</dbReference>
<gene>
    <name evidence="2" type="ORF">LTRI10_LOCUS29471</name>
</gene>
<dbReference type="Proteomes" id="UP001497516">
    <property type="component" value="Chromosome 5"/>
</dbReference>
<evidence type="ECO:0000256" key="1">
    <source>
        <dbReference type="SAM" id="SignalP"/>
    </source>
</evidence>
<evidence type="ECO:0000313" key="2">
    <source>
        <dbReference type="EMBL" id="CAL1388546.1"/>
    </source>
</evidence>
<accession>A0AAV2ERF8</accession>
<dbReference type="InterPro" id="IPR011065">
    <property type="entry name" value="Kunitz_inhibitor_STI-like_sf"/>
</dbReference>
<dbReference type="PANTHER" id="PTHR33107">
    <property type="entry name" value="KUNITZ TRYPSIN INHIBITOR 2"/>
    <property type="match status" value="1"/>
</dbReference>
<reference evidence="2 3" key="1">
    <citation type="submission" date="2024-04" db="EMBL/GenBank/DDBJ databases">
        <authorList>
            <person name="Fracassetti M."/>
        </authorList>
    </citation>
    <scope>NUCLEOTIDE SEQUENCE [LARGE SCALE GENOMIC DNA]</scope>
</reference>
<dbReference type="PROSITE" id="PS00283">
    <property type="entry name" value="SOYBEAN_KUNITZ"/>
    <property type="match status" value="1"/>
</dbReference>
<dbReference type="GO" id="GO:0004866">
    <property type="term" value="F:endopeptidase inhibitor activity"/>
    <property type="evidence" value="ECO:0007669"/>
    <property type="project" value="InterPro"/>
</dbReference>
<dbReference type="SMART" id="SM00452">
    <property type="entry name" value="STI"/>
    <property type="match status" value="1"/>
</dbReference>
<evidence type="ECO:0000313" key="3">
    <source>
        <dbReference type="Proteomes" id="UP001497516"/>
    </source>
</evidence>
<dbReference type="SUPFAM" id="SSF50386">
    <property type="entry name" value="STI-like"/>
    <property type="match status" value="1"/>
</dbReference>
<dbReference type="Pfam" id="PF00197">
    <property type="entry name" value="Kunitz_legume"/>
    <property type="match status" value="1"/>
</dbReference>
<protein>
    <submittedName>
        <fullName evidence="2">Uncharacterized protein</fullName>
    </submittedName>
</protein>
<feature type="signal peptide" evidence="1">
    <location>
        <begin position="1"/>
        <end position="38"/>
    </location>
</feature>
<dbReference type="PRINTS" id="PR00291">
    <property type="entry name" value="KUNITZINHBTR"/>
</dbReference>
<keyword evidence="1" id="KW-0732">Signal</keyword>
<feature type="chain" id="PRO_5043920611" evidence="1">
    <location>
        <begin position="39"/>
        <end position="246"/>
    </location>
</feature>
<dbReference type="InterPro" id="IPR002160">
    <property type="entry name" value="Prot_inh_Kunz-lg"/>
</dbReference>
<keyword evidence="3" id="KW-1185">Reference proteome</keyword>
<dbReference type="EMBL" id="OZ034818">
    <property type="protein sequence ID" value="CAL1388546.1"/>
    <property type="molecule type" value="Genomic_DNA"/>
</dbReference>
<dbReference type="Gene3D" id="2.80.10.50">
    <property type="match status" value="1"/>
</dbReference>